<sequence>MTGQTVTSPHELEAYLKYPQYGLGPYQLLAKAIVGRFDGYAEFETEIDGERWQIQCNYSETGIAPRPSDNVGGDALYSWDITCTGEGRRKFSPIIEPRFQNMRHRETGEELGFGKRWWKRFGTEGVDVELKASNVEPEEVPKLMHEVIDAVATHAGLSMNSRYFTDEPSPAHSRVTAYERYVRVRRSMASKLLASGTMMQAMHLLADEKGSKFEYKADNEDIVGYMHRLWVGPESAQKLIPGHRYGFQFKHYHPKHVHSDPEDPLYHPKLGVLVNQQRNGGEPIVWRDLDDAEREIEETLLNFLEWGDVPTEPDPTTYIEDDHFRPAAREETVAMYDDPTPQIEAEQEHLLVTSLREMTDADVDILDQLIQDGDGQHYEEIAEKTGRGVSTIYRALKRLGAVLDNDNGTVSFASRKFHDELKGIIESTEHQVKNAADRAAKILGMDARQAASSAFQLWLNKYGAEVTVADDGSVETVRIDTMLSKLKATAKPRIQDVLAEGRTAWHKSGYDVVDLTGAEVVAKIDGERERGVFAALAG</sequence>
<dbReference type="RefSeq" id="WP_089733509.1">
    <property type="nucleotide sequence ID" value="NZ_FNIA01000010.1"/>
</dbReference>
<evidence type="ECO:0000313" key="2">
    <source>
        <dbReference type="EMBL" id="SDM93652.1"/>
    </source>
</evidence>
<dbReference type="Pfam" id="PF25227">
    <property type="entry name" value="DUF7845"/>
    <property type="match status" value="1"/>
</dbReference>
<name>A0A1G9XA34_9EURY</name>
<dbReference type="OrthoDB" id="316855at2157"/>
<organism evidence="2 3">
    <name type="scientific">Haloarchaeobius iranensis</name>
    <dbReference type="NCBI Taxonomy" id="996166"/>
    <lineage>
        <taxon>Archaea</taxon>
        <taxon>Methanobacteriati</taxon>
        <taxon>Methanobacteriota</taxon>
        <taxon>Stenosarchaea group</taxon>
        <taxon>Halobacteria</taxon>
        <taxon>Halobacteriales</taxon>
        <taxon>Halorubellaceae</taxon>
        <taxon>Haloarchaeobius</taxon>
    </lineage>
</organism>
<dbReference type="Proteomes" id="UP000199370">
    <property type="component" value="Unassembled WGS sequence"/>
</dbReference>
<keyword evidence="3" id="KW-1185">Reference proteome</keyword>
<proteinExistence type="predicted"/>
<accession>A0A1G9XA34</accession>
<evidence type="ECO:0000259" key="1">
    <source>
        <dbReference type="Pfam" id="PF25227"/>
    </source>
</evidence>
<dbReference type="InterPro" id="IPR057167">
    <property type="entry name" value="DUF7845"/>
</dbReference>
<evidence type="ECO:0000313" key="3">
    <source>
        <dbReference type="Proteomes" id="UP000199370"/>
    </source>
</evidence>
<reference evidence="2 3" key="1">
    <citation type="submission" date="2016-10" db="EMBL/GenBank/DDBJ databases">
        <authorList>
            <person name="de Groot N.N."/>
        </authorList>
    </citation>
    <scope>NUCLEOTIDE SEQUENCE [LARGE SCALE GENOMIC DNA]</scope>
    <source>
        <strain evidence="3">EB21,IBRC-M 10013,KCTC 4048</strain>
    </source>
</reference>
<feature type="domain" description="DUF7845" evidence="1">
    <location>
        <begin position="7"/>
        <end position="326"/>
    </location>
</feature>
<gene>
    <name evidence="2" type="ORF">SAMN05192554_1105</name>
</gene>
<protein>
    <recommendedName>
        <fullName evidence="1">DUF7845 domain-containing protein</fullName>
    </recommendedName>
</protein>
<dbReference type="AlphaFoldDB" id="A0A1G9XA34"/>
<dbReference type="EMBL" id="FNIA01000010">
    <property type="protein sequence ID" value="SDM93652.1"/>
    <property type="molecule type" value="Genomic_DNA"/>
</dbReference>